<organism evidence="3 4">
    <name type="scientific">Polynucleobacter wuianus</name>
    <dbReference type="NCBI Taxonomy" id="1743168"/>
    <lineage>
        <taxon>Bacteria</taxon>
        <taxon>Pseudomonadati</taxon>
        <taxon>Pseudomonadota</taxon>
        <taxon>Betaproteobacteria</taxon>
        <taxon>Burkholderiales</taxon>
        <taxon>Burkholderiaceae</taxon>
        <taxon>Polynucleobacter</taxon>
    </lineage>
</organism>
<reference evidence="4" key="1">
    <citation type="submission" date="2016-05" db="EMBL/GenBank/DDBJ databases">
        <title>Polynucleobacter sp. QLW-P1FAT50C-4 genome.</title>
        <authorList>
            <person name="Hahn M.W."/>
        </authorList>
    </citation>
    <scope>NUCLEOTIDE SEQUENCE [LARGE SCALE GENOMIC DNA]</scope>
    <source>
        <strain evidence="4">QLW-P1FAT50C-4</strain>
    </source>
</reference>
<sequence length="80" mass="8876">MTTLTASEARAGLYRLIDQTAESHKPVVISGKRANAVLISEEDWSAIQETLYLMSIPGMRESIKDAMAEPLAKSKKVLKW</sequence>
<dbReference type="InterPro" id="IPR051405">
    <property type="entry name" value="phD/YefM_antitoxin"/>
</dbReference>
<accession>A0A191UCX1</accession>
<comment type="similarity">
    <text evidence="1 2">Belongs to the phD/YefM antitoxin family.</text>
</comment>
<dbReference type="OrthoDB" id="9802003at2"/>
<dbReference type="PANTHER" id="PTHR33713">
    <property type="entry name" value="ANTITOXIN YAFN-RELATED"/>
    <property type="match status" value="1"/>
</dbReference>
<dbReference type="PANTHER" id="PTHR33713:SF6">
    <property type="entry name" value="ANTITOXIN YEFM"/>
    <property type="match status" value="1"/>
</dbReference>
<dbReference type="Gene3D" id="3.40.1620.10">
    <property type="entry name" value="YefM-like domain"/>
    <property type="match status" value="1"/>
</dbReference>
<dbReference type="Pfam" id="PF02604">
    <property type="entry name" value="PhdYeFM_antitox"/>
    <property type="match status" value="1"/>
</dbReference>
<name>A0A191UCX1_9BURK</name>
<evidence type="ECO:0000256" key="1">
    <source>
        <dbReference type="ARBA" id="ARBA00009981"/>
    </source>
</evidence>
<dbReference type="STRING" id="1743168.A8O14_01550"/>
<dbReference type="InterPro" id="IPR006442">
    <property type="entry name" value="Antitoxin_Phd/YefM"/>
</dbReference>
<evidence type="ECO:0000256" key="2">
    <source>
        <dbReference type="RuleBase" id="RU362080"/>
    </source>
</evidence>
<evidence type="ECO:0000313" key="3">
    <source>
        <dbReference type="EMBL" id="ANI98893.1"/>
    </source>
</evidence>
<proteinExistence type="inferred from homology"/>
<gene>
    <name evidence="3" type="ORF">A8O14_01550</name>
</gene>
<evidence type="ECO:0000313" key="4">
    <source>
        <dbReference type="Proteomes" id="UP000078463"/>
    </source>
</evidence>
<dbReference type="EMBL" id="CP015922">
    <property type="protein sequence ID" value="ANI98893.1"/>
    <property type="molecule type" value="Genomic_DNA"/>
</dbReference>
<dbReference type="InterPro" id="IPR036165">
    <property type="entry name" value="YefM-like_sf"/>
</dbReference>
<dbReference type="SUPFAM" id="SSF143120">
    <property type="entry name" value="YefM-like"/>
    <property type="match status" value="1"/>
</dbReference>
<keyword evidence="4" id="KW-1185">Reference proteome</keyword>
<comment type="function">
    <text evidence="2">Antitoxin component of a type II toxin-antitoxin (TA) system.</text>
</comment>
<dbReference type="Proteomes" id="UP000078463">
    <property type="component" value="Chromosome"/>
</dbReference>
<dbReference type="AlphaFoldDB" id="A0A191UCX1"/>
<protein>
    <recommendedName>
        <fullName evidence="2">Antitoxin</fullName>
    </recommendedName>
</protein>
<dbReference type="KEGG" id="pwu:A8O14_01550"/>
<dbReference type="RefSeq" id="WP_068947900.1">
    <property type="nucleotide sequence ID" value="NZ_CP015922.1"/>
</dbReference>
<dbReference type="NCBIfam" id="TIGR01552">
    <property type="entry name" value="phd_fam"/>
    <property type="match status" value="1"/>
</dbReference>